<accession>A0A382WD01</accession>
<organism evidence="1">
    <name type="scientific">marine metagenome</name>
    <dbReference type="NCBI Taxonomy" id="408172"/>
    <lineage>
        <taxon>unclassified sequences</taxon>
        <taxon>metagenomes</taxon>
        <taxon>ecological metagenomes</taxon>
    </lineage>
</organism>
<evidence type="ECO:0000313" key="1">
    <source>
        <dbReference type="EMBL" id="SVD56524.1"/>
    </source>
</evidence>
<name>A0A382WD01_9ZZZZ</name>
<feature type="non-terminal residue" evidence="1">
    <location>
        <position position="1"/>
    </location>
</feature>
<sequence>NTAKIICKSNVVLGNGKSEGIKNIIFVNPKTFQADKTSEIAKEIEYYNKILGLKKSYILAGPGRWGSTDPWLGIPVNWTQISGAKVIIEIGMEEFPVDPSFGSHFFQNVTGMRIGYFTINHKDKSDSLDIGWILNQKIIDMKSHTLWIETKKPLEVIIDGQTGKGNIQYLHKAIPESMDEELSTGI</sequence>
<dbReference type="EMBL" id="UINC01158795">
    <property type="protein sequence ID" value="SVD56524.1"/>
    <property type="molecule type" value="Genomic_DNA"/>
</dbReference>
<dbReference type="AlphaFoldDB" id="A0A382WD01"/>
<reference evidence="1" key="1">
    <citation type="submission" date="2018-05" db="EMBL/GenBank/DDBJ databases">
        <authorList>
            <person name="Lanie J.A."/>
            <person name="Ng W.-L."/>
            <person name="Kazmierczak K.M."/>
            <person name="Andrzejewski T.M."/>
            <person name="Davidsen T.M."/>
            <person name="Wayne K.J."/>
            <person name="Tettelin H."/>
            <person name="Glass J.I."/>
            <person name="Rusch D."/>
            <person name="Podicherti R."/>
            <person name="Tsui H.-C.T."/>
            <person name="Winkler M.E."/>
        </authorList>
    </citation>
    <scope>NUCLEOTIDE SEQUENCE</scope>
</reference>
<protein>
    <recommendedName>
        <fullName evidence="2">Pyruvate phosphate dikinase AMP/ATP-binding domain-containing protein</fullName>
    </recommendedName>
</protein>
<gene>
    <name evidence="1" type="ORF">METZ01_LOCUS409378</name>
</gene>
<proteinExistence type="predicted"/>
<evidence type="ECO:0008006" key="2">
    <source>
        <dbReference type="Google" id="ProtNLM"/>
    </source>
</evidence>